<dbReference type="InterPro" id="IPR058240">
    <property type="entry name" value="rSAM_sf"/>
</dbReference>
<dbReference type="GO" id="GO:0005829">
    <property type="term" value="C:cytosol"/>
    <property type="evidence" value="ECO:0007669"/>
    <property type="project" value="TreeGrafter"/>
</dbReference>
<dbReference type="AlphaFoldDB" id="D9RXY9"/>
<keyword evidence="5" id="KW-0411">Iron-sulfur</keyword>
<dbReference type="Pfam" id="PF13311">
    <property type="entry name" value="DUF4080"/>
    <property type="match status" value="1"/>
</dbReference>
<dbReference type="eggNOG" id="COG1032">
    <property type="taxonomic scope" value="Bacteria"/>
</dbReference>
<gene>
    <name evidence="8" type="ordered locus">Toce_1462</name>
</gene>
<feature type="domain" description="B12-binding" evidence="6">
    <location>
        <begin position="1"/>
        <end position="132"/>
    </location>
</feature>
<dbReference type="InterPro" id="IPR036724">
    <property type="entry name" value="Cobalamin-bd_sf"/>
</dbReference>
<dbReference type="KEGG" id="toc:Toce_1462"/>
<sequence length="563" mass="64839">MKVLLVGLNSKYIHTNLAIRNLAAYCRSDDVKIFEATINDSIDDVLEEIILNSPQMVAFSCYIWNIDYVLYLAENLKKVSPKITVVLGGPEVSHDAGEILKRCDYVDYVIIGEGEYTFKAFLDAFRGNGLFSEIPGIAYRRDGRLYVNPQAGYVDLNEVPFSYDEQEDLSHRLVYYETSRGCPFNCAFCLSSLDKAVRTASLEKVERDLSFFVRKGVDTVKLVDRSFNCDTERAIAILDIIRRLGGNTVFHCEINPELVNDRFLKGLEGIEDRLRFEVGIQTTNPESLKEISRNPDVERALRGIERLKAAGVKLHVDLIAGLPYDDFESFSRAFDDVYRLEPDEIQLGFLKLLKGTRLRDKSEKYGMVYRSRAPYEILYNRWIGYEELAVLKGIAKLLDKYYNTGRFKYSLAHLGGTFKRPFEFYLSLYNYWRQKGLLRKELSLKSLYDHLYRYAVTLNLEPGLVKDLIKFDYMYSGCKGSPPDCINREKDRHLKDKVKALAGNQEWLKQNLPGVKELSNGNIWNKISYGYFSHDVTSDFRKREIGVIFLYTANGTHFAKFDP</sequence>
<dbReference type="InterPro" id="IPR034466">
    <property type="entry name" value="Methyltransferase_Class_B"/>
</dbReference>
<dbReference type="RefSeq" id="WP_013276244.1">
    <property type="nucleotide sequence ID" value="NC_014377.1"/>
</dbReference>
<dbReference type="SUPFAM" id="SSF52242">
    <property type="entry name" value="Cobalamin (vitamin B12)-binding domain"/>
    <property type="match status" value="1"/>
</dbReference>
<evidence type="ECO:0000256" key="2">
    <source>
        <dbReference type="ARBA" id="ARBA00022691"/>
    </source>
</evidence>
<dbReference type="SFLD" id="SFLDG01123">
    <property type="entry name" value="methyltransferase_(Class_B)"/>
    <property type="match status" value="1"/>
</dbReference>
<reference evidence="8 9" key="1">
    <citation type="journal article" date="2010" name="Stand. Genomic Sci.">
        <title>Complete genome sequence of Thermosediminibacter oceani type strain (JW/IW-1228P).</title>
        <authorList>
            <person name="Pitluck S."/>
            <person name="Yasawong M."/>
            <person name="Munk C."/>
            <person name="Nolan M."/>
            <person name="Lapidus A."/>
            <person name="Lucas S."/>
            <person name="Glavina Del Rio T."/>
            <person name="Tice H."/>
            <person name="Cheng J.F."/>
            <person name="Bruce D."/>
            <person name="Detter C."/>
            <person name="Tapia R."/>
            <person name="Han C."/>
            <person name="Goodwin L."/>
            <person name="Liolios K."/>
            <person name="Ivanova N."/>
            <person name="Mavromatis K."/>
            <person name="Mikhailova N."/>
            <person name="Pati A."/>
            <person name="Chen A."/>
            <person name="Palaniappan K."/>
            <person name="Land M."/>
            <person name="Hauser L."/>
            <person name="Chang Y.J."/>
            <person name="Jeffries C.D."/>
            <person name="Rohde M."/>
            <person name="Spring S."/>
            <person name="Sikorski J."/>
            <person name="Goker M."/>
            <person name="Woyke T."/>
            <person name="Bristow J."/>
            <person name="Eisen J.A."/>
            <person name="Markowitz V."/>
            <person name="Hugenholtz P."/>
            <person name="Kyrpides N.C."/>
            <person name="Klenk H.P."/>
        </authorList>
    </citation>
    <scope>NUCLEOTIDE SEQUENCE [LARGE SCALE GENOMIC DNA]</scope>
    <source>
        <strain evidence="9">ATCC BAA-1034 / DSM 16646 / JW/IW-1228P</strain>
    </source>
</reference>
<dbReference type="SFLD" id="SFLDG01082">
    <property type="entry name" value="B12-binding_domain_containing"/>
    <property type="match status" value="1"/>
</dbReference>
<dbReference type="Pfam" id="PF04055">
    <property type="entry name" value="Radical_SAM"/>
    <property type="match status" value="1"/>
</dbReference>
<evidence type="ECO:0000256" key="3">
    <source>
        <dbReference type="ARBA" id="ARBA00022723"/>
    </source>
</evidence>
<keyword evidence="4" id="KW-0408">Iron</keyword>
<keyword evidence="9" id="KW-1185">Reference proteome</keyword>
<accession>D9RXY9</accession>
<evidence type="ECO:0000313" key="9">
    <source>
        <dbReference type="Proteomes" id="UP000000272"/>
    </source>
</evidence>
<dbReference type="GO" id="GO:0003824">
    <property type="term" value="F:catalytic activity"/>
    <property type="evidence" value="ECO:0007669"/>
    <property type="project" value="InterPro"/>
</dbReference>
<feature type="domain" description="Radical SAM core" evidence="7">
    <location>
        <begin position="168"/>
        <end position="395"/>
    </location>
</feature>
<dbReference type="PANTHER" id="PTHR43409:SF16">
    <property type="entry name" value="SLR0320 PROTEIN"/>
    <property type="match status" value="1"/>
</dbReference>
<dbReference type="PROSITE" id="PS51918">
    <property type="entry name" value="RADICAL_SAM"/>
    <property type="match status" value="1"/>
</dbReference>
<dbReference type="STRING" id="555079.Toce_1462"/>
<evidence type="ECO:0000259" key="7">
    <source>
        <dbReference type="PROSITE" id="PS51918"/>
    </source>
</evidence>
<dbReference type="InterPro" id="IPR051198">
    <property type="entry name" value="BchE-like"/>
</dbReference>
<evidence type="ECO:0000256" key="5">
    <source>
        <dbReference type="ARBA" id="ARBA00023014"/>
    </source>
</evidence>
<evidence type="ECO:0000256" key="1">
    <source>
        <dbReference type="ARBA" id="ARBA00001966"/>
    </source>
</evidence>
<evidence type="ECO:0000313" key="8">
    <source>
        <dbReference type="EMBL" id="ADL08213.1"/>
    </source>
</evidence>
<evidence type="ECO:0000256" key="4">
    <source>
        <dbReference type="ARBA" id="ARBA00023004"/>
    </source>
</evidence>
<keyword evidence="3" id="KW-0479">Metal-binding</keyword>
<organism evidence="8 9">
    <name type="scientific">Thermosediminibacter oceani (strain ATCC BAA-1034 / DSM 16646 / JW/IW-1228P)</name>
    <dbReference type="NCBI Taxonomy" id="555079"/>
    <lineage>
        <taxon>Bacteria</taxon>
        <taxon>Bacillati</taxon>
        <taxon>Bacillota</taxon>
        <taxon>Clostridia</taxon>
        <taxon>Thermosediminibacterales</taxon>
        <taxon>Thermosediminibacteraceae</taxon>
        <taxon>Thermosediminibacter</taxon>
    </lineage>
</organism>
<dbReference type="HOGENOM" id="CLU_021572_1_0_9"/>
<dbReference type="InterPro" id="IPR023404">
    <property type="entry name" value="rSAM_horseshoe"/>
</dbReference>
<evidence type="ECO:0000259" key="6">
    <source>
        <dbReference type="PROSITE" id="PS51332"/>
    </source>
</evidence>
<dbReference type="InterPro" id="IPR025288">
    <property type="entry name" value="DUF4080"/>
</dbReference>
<dbReference type="InterPro" id="IPR007197">
    <property type="entry name" value="rSAM"/>
</dbReference>
<dbReference type="InterPro" id="IPR006638">
    <property type="entry name" value="Elp3/MiaA/NifB-like_rSAM"/>
</dbReference>
<dbReference type="EMBL" id="CP002131">
    <property type="protein sequence ID" value="ADL08213.1"/>
    <property type="molecule type" value="Genomic_DNA"/>
</dbReference>
<dbReference type="GO" id="GO:0051539">
    <property type="term" value="F:4 iron, 4 sulfur cluster binding"/>
    <property type="evidence" value="ECO:0007669"/>
    <property type="project" value="UniProtKB-KW"/>
</dbReference>
<dbReference type="PROSITE" id="PS51332">
    <property type="entry name" value="B12_BINDING"/>
    <property type="match status" value="1"/>
</dbReference>
<dbReference type="SMART" id="SM00729">
    <property type="entry name" value="Elp3"/>
    <property type="match status" value="1"/>
</dbReference>
<dbReference type="SUPFAM" id="SSF102114">
    <property type="entry name" value="Radical SAM enzymes"/>
    <property type="match status" value="1"/>
</dbReference>
<dbReference type="PANTHER" id="PTHR43409">
    <property type="entry name" value="ANAEROBIC MAGNESIUM-PROTOPORPHYRIN IX MONOMETHYL ESTER CYCLASE-RELATED"/>
    <property type="match status" value="1"/>
</dbReference>
<name>D9RXY9_THEOJ</name>
<dbReference type="Gene3D" id="3.80.30.20">
    <property type="entry name" value="tm_1862 like domain"/>
    <property type="match status" value="1"/>
</dbReference>
<dbReference type="SFLD" id="SFLDS00029">
    <property type="entry name" value="Radical_SAM"/>
    <property type="match status" value="1"/>
</dbReference>
<comment type="cofactor">
    <cofactor evidence="1">
        <name>[4Fe-4S] cluster</name>
        <dbReference type="ChEBI" id="CHEBI:49883"/>
    </cofactor>
</comment>
<dbReference type="Proteomes" id="UP000000272">
    <property type="component" value="Chromosome"/>
</dbReference>
<dbReference type="GO" id="GO:0046872">
    <property type="term" value="F:metal ion binding"/>
    <property type="evidence" value="ECO:0007669"/>
    <property type="project" value="UniProtKB-KW"/>
</dbReference>
<proteinExistence type="predicted"/>
<dbReference type="InterPro" id="IPR006158">
    <property type="entry name" value="Cobalamin-bd"/>
</dbReference>
<dbReference type="OrthoDB" id="9801424at2"/>
<dbReference type="GO" id="GO:0031419">
    <property type="term" value="F:cobalamin binding"/>
    <property type="evidence" value="ECO:0007669"/>
    <property type="project" value="InterPro"/>
</dbReference>
<keyword evidence="2" id="KW-0949">S-adenosyl-L-methionine</keyword>
<dbReference type="CDD" id="cd01335">
    <property type="entry name" value="Radical_SAM"/>
    <property type="match status" value="1"/>
</dbReference>
<protein>
    <submittedName>
        <fullName evidence="8">Cobalamin B12-binding domain protein</fullName>
    </submittedName>
</protein>
<dbReference type="CDD" id="cd02068">
    <property type="entry name" value="radical_SAM_B12_BD"/>
    <property type="match status" value="1"/>
</dbReference>
<dbReference type="Gene3D" id="3.40.50.280">
    <property type="entry name" value="Cobalamin-binding domain"/>
    <property type="match status" value="1"/>
</dbReference>
<dbReference type="Pfam" id="PF02310">
    <property type="entry name" value="B12-binding"/>
    <property type="match status" value="1"/>
</dbReference>